<dbReference type="Proteomes" id="UP001500897">
    <property type="component" value="Unassembled WGS sequence"/>
</dbReference>
<sequence>MRASGTFTVLDFTPAPVPESGVRTGAGVGVATMRKEFAGEVEGHSDTLFTAAYDQAAGVGTYLAMESFAGSLHGVAGTFNFAHSATTLGTARDDEYFVIVPGSGTAALTGITGTGDIVVDEDGTHHIHLDYTLPAE</sequence>
<dbReference type="InterPro" id="IPR021607">
    <property type="entry name" value="DUF3224"/>
</dbReference>
<name>A0ABN2XXZ4_9ACTN</name>
<reference evidence="1 2" key="1">
    <citation type="journal article" date="2019" name="Int. J. Syst. Evol. Microbiol.">
        <title>The Global Catalogue of Microorganisms (GCM) 10K type strain sequencing project: providing services to taxonomists for standard genome sequencing and annotation.</title>
        <authorList>
            <consortium name="The Broad Institute Genomics Platform"/>
            <consortium name="The Broad Institute Genome Sequencing Center for Infectious Disease"/>
            <person name="Wu L."/>
            <person name="Ma J."/>
        </authorList>
    </citation>
    <scope>NUCLEOTIDE SEQUENCE [LARGE SCALE GENOMIC DNA]</scope>
    <source>
        <strain evidence="1 2">JCM 14559</strain>
    </source>
</reference>
<dbReference type="InterPro" id="IPR023159">
    <property type="entry name" value="SO1590-like_sf"/>
</dbReference>
<organism evidence="1 2">
    <name type="scientific">Kitasatospora saccharophila</name>
    <dbReference type="NCBI Taxonomy" id="407973"/>
    <lineage>
        <taxon>Bacteria</taxon>
        <taxon>Bacillati</taxon>
        <taxon>Actinomycetota</taxon>
        <taxon>Actinomycetes</taxon>
        <taxon>Kitasatosporales</taxon>
        <taxon>Streptomycetaceae</taxon>
        <taxon>Kitasatospora</taxon>
    </lineage>
</organism>
<protein>
    <recommendedName>
        <fullName evidence="3">DUF3224 domain-containing protein</fullName>
    </recommendedName>
</protein>
<dbReference type="EMBL" id="BAAANS010000062">
    <property type="protein sequence ID" value="GAA2118236.1"/>
    <property type="molecule type" value="Genomic_DNA"/>
</dbReference>
<evidence type="ECO:0008006" key="3">
    <source>
        <dbReference type="Google" id="ProtNLM"/>
    </source>
</evidence>
<evidence type="ECO:0000313" key="1">
    <source>
        <dbReference type="EMBL" id="GAA2118236.1"/>
    </source>
</evidence>
<dbReference type="SUPFAM" id="SSF159238">
    <property type="entry name" value="SO1590-like"/>
    <property type="match status" value="1"/>
</dbReference>
<dbReference type="Gene3D" id="2.40.350.10">
    <property type="entry name" value="SO1590-like"/>
    <property type="match status" value="1"/>
</dbReference>
<gene>
    <name evidence="1" type="ORF">GCM10009759_65340</name>
</gene>
<proteinExistence type="predicted"/>
<keyword evidence="2" id="KW-1185">Reference proteome</keyword>
<dbReference type="RefSeq" id="WP_344557445.1">
    <property type="nucleotide sequence ID" value="NZ_BAAANS010000062.1"/>
</dbReference>
<accession>A0ABN2XXZ4</accession>
<comment type="caution">
    <text evidence="1">The sequence shown here is derived from an EMBL/GenBank/DDBJ whole genome shotgun (WGS) entry which is preliminary data.</text>
</comment>
<dbReference type="Pfam" id="PF11528">
    <property type="entry name" value="DUF3224"/>
    <property type="match status" value="1"/>
</dbReference>
<evidence type="ECO:0000313" key="2">
    <source>
        <dbReference type="Proteomes" id="UP001500897"/>
    </source>
</evidence>